<dbReference type="EMBL" id="AP028679">
    <property type="protein sequence ID" value="BEQ16386.1"/>
    <property type="molecule type" value="Genomic_DNA"/>
</dbReference>
<dbReference type="Gene3D" id="3.40.50.150">
    <property type="entry name" value="Vaccinia Virus protein VP39"/>
    <property type="match status" value="1"/>
</dbReference>
<dbReference type="InterPro" id="IPR029063">
    <property type="entry name" value="SAM-dependent_MTases_sf"/>
</dbReference>
<dbReference type="CDD" id="cd02440">
    <property type="entry name" value="AdoMet_MTases"/>
    <property type="match status" value="1"/>
</dbReference>
<keyword evidence="3" id="KW-1185">Reference proteome</keyword>
<dbReference type="Pfam" id="PF13649">
    <property type="entry name" value="Methyltransf_25"/>
    <property type="match status" value="1"/>
</dbReference>
<evidence type="ECO:0000313" key="3">
    <source>
        <dbReference type="Proteomes" id="UP001366166"/>
    </source>
</evidence>
<keyword evidence="2" id="KW-0489">Methyltransferase</keyword>
<dbReference type="KEGG" id="dmp:FAK_34520"/>
<dbReference type="GO" id="GO:0008757">
    <property type="term" value="F:S-adenosylmethionine-dependent methyltransferase activity"/>
    <property type="evidence" value="ECO:0007669"/>
    <property type="project" value="InterPro"/>
</dbReference>
<proteinExistence type="predicted"/>
<dbReference type="InterPro" id="IPR041698">
    <property type="entry name" value="Methyltransf_25"/>
</dbReference>
<feature type="domain" description="Methyltransferase" evidence="1">
    <location>
        <begin position="40"/>
        <end position="135"/>
    </location>
</feature>
<dbReference type="Proteomes" id="UP001366166">
    <property type="component" value="Chromosome"/>
</dbReference>
<dbReference type="Gene3D" id="6.10.140.1580">
    <property type="match status" value="2"/>
</dbReference>
<protein>
    <submittedName>
        <fullName evidence="2">Methyltransferase type 11</fullName>
    </submittedName>
</protein>
<sequence>MSDPYVHGYTTREARRLGDQAGTLAELLHEGTRYPAGAKVLEAGCGVGSQTRFLVEGSPEARFTCLDISSESLAQAEAQAAERGWENLEFVRGDLYDAPFAPASFDHLFVCFVLEHLTRPVEALAGLMRLVKPGGSVTVIEGDHGSCYFHPDGALARRAWQCLIDAQAALGGDSLIGRRLYPLMVQAGAEQVRVGPRAVYCDDSRPAWVEGFVRRTIIPMVEGVREAALAEGMMSPEEWAEGIAQLHQTATAQGSFLYTFFKGVGVAPAA</sequence>
<evidence type="ECO:0000259" key="1">
    <source>
        <dbReference type="Pfam" id="PF13649"/>
    </source>
</evidence>
<gene>
    <name evidence="2" type="ORF">FAK_34520</name>
</gene>
<name>A0AAU9F0B0_9BACT</name>
<dbReference type="InterPro" id="IPR050508">
    <property type="entry name" value="Methyltransf_Superfamily"/>
</dbReference>
<keyword evidence="2" id="KW-0808">Transferase</keyword>
<dbReference type="PANTHER" id="PTHR42912">
    <property type="entry name" value="METHYLTRANSFERASE"/>
    <property type="match status" value="1"/>
</dbReference>
<accession>A0AAU9F0B0</accession>
<evidence type="ECO:0000313" key="2">
    <source>
        <dbReference type="EMBL" id="BEQ16386.1"/>
    </source>
</evidence>
<reference evidence="3" key="1">
    <citation type="journal article" date="2023" name="Arch. Microbiol.">
        <title>Desulfoferula mesophilus gen. nov. sp. nov., a mesophilic sulfate-reducing bacterium isolated from a brackish lake sediment.</title>
        <authorList>
            <person name="Watanabe T."/>
            <person name="Yabe T."/>
            <person name="Tsuji J.M."/>
            <person name="Fukui M."/>
        </authorList>
    </citation>
    <scope>NUCLEOTIDE SEQUENCE [LARGE SCALE GENOMIC DNA]</scope>
    <source>
        <strain evidence="3">12FAK</strain>
    </source>
</reference>
<dbReference type="SUPFAM" id="SSF53335">
    <property type="entry name" value="S-adenosyl-L-methionine-dependent methyltransferases"/>
    <property type="match status" value="1"/>
</dbReference>
<dbReference type="PANTHER" id="PTHR42912:SF93">
    <property type="entry name" value="N6-ADENOSINE-METHYLTRANSFERASE TMT1A"/>
    <property type="match status" value="1"/>
</dbReference>
<organism evidence="2 3">
    <name type="scientific">Desulfoferula mesophila</name>
    <dbReference type="NCBI Taxonomy" id="3058419"/>
    <lineage>
        <taxon>Bacteria</taxon>
        <taxon>Pseudomonadati</taxon>
        <taxon>Thermodesulfobacteriota</taxon>
        <taxon>Desulfarculia</taxon>
        <taxon>Desulfarculales</taxon>
        <taxon>Desulfarculaceae</taxon>
        <taxon>Desulfoferula</taxon>
    </lineage>
</organism>
<dbReference type="RefSeq" id="WP_338602140.1">
    <property type="nucleotide sequence ID" value="NZ_AP028679.1"/>
</dbReference>
<dbReference type="GO" id="GO:0032259">
    <property type="term" value="P:methylation"/>
    <property type="evidence" value="ECO:0007669"/>
    <property type="project" value="UniProtKB-KW"/>
</dbReference>
<dbReference type="AlphaFoldDB" id="A0AAU9F0B0"/>